<accession>A0ABT4UJA2</accession>
<evidence type="ECO:0000256" key="3">
    <source>
        <dbReference type="ARBA" id="ARBA00022475"/>
    </source>
</evidence>
<evidence type="ECO:0000256" key="4">
    <source>
        <dbReference type="ARBA" id="ARBA00022692"/>
    </source>
</evidence>
<dbReference type="Proteomes" id="UP001210231">
    <property type="component" value="Unassembled WGS sequence"/>
</dbReference>
<evidence type="ECO:0000313" key="12">
    <source>
        <dbReference type="Proteomes" id="UP001210231"/>
    </source>
</evidence>
<sequence>MGFFKEFKEFATKGNLIDIATAFVMGAAFNKFVTSFTSGIISPLVGLISGGVDFSKKVIVLKEAVGDTPELSIKYGELITSFIDFIIVAFAMFVIIKAINAAKRKKEEAPAPPPEPSSTDKLLMEIRDQLKNK</sequence>
<evidence type="ECO:0000313" key="11">
    <source>
        <dbReference type="EMBL" id="MDA3614315.1"/>
    </source>
</evidence>
<keyword evidence="3 9" id="KW-1003">Cell membrane</keyword>
<organism evidence="11 12">
    <name type="scientific">Polluticaenibacter yanchengensis</name>
    <dbReference type="NCBI Taxonomy" id="3014562"/>
    <lineage>
        <taxon>Bacteria</taxon>
        <taxon>Pseudomonadati</taxon>
        <taxon>Bacteroidota</taxon>
        <taxon>Chitinophagia</taxon>
        <taxon>Chitinophagales</taxon>
        <taxon>Chitinophagaceae</taxon>
        <taxon>Polluticaenibacter</taxon>
    </lineage>
</organism>
<dbReference type="NCBIfam" id="TIGR00220">
    <property type="entry name" value="mscL"/>
    <property type="match status" value="1"/>
</dbReference>
<evidence type="ECO:0000256" key="7">
    <source>
        <dbReference type="ARBA" id="ARBA00023136"/>
    </source>
</evidence>
<keyword evidence="12" id="KW-1185">Reference proteome</keyword>
<keyword evidence="6 9" id="KW-0406">Ion transport</keyword>
<keyword evidence="4 9" id="KW-0812">Transmembrane</keyword>
<comment type="similarity">
    <text evidence="9">Belongs to the MscL family.</text>
</comment>
<comment type="subcellular location">
    <subcellularLocation>
        <location evidence="9">Cell membrane</location>
        <topology evidence="9">Multi-pass membrane protein</topology>
    </subcellularLocation>
    <subcellularLocation>
        <location evidence="1">Membrane</location>
        <topology evidence="1">Multi-pass membrane protein</topology>
    </subcellularLocation>
</comment>
<dbReference type="Gene3D" id="1.10.1200.120">
    <property type="entry name" value="Large-conductance mechanosensitive channel, MscL, domain 1"/>
    <property type="match status" value="1"/>
</dbReference>
<dbReference type="InterPro" id="IPR036019">
    <property type="entry name" value="MscL_channel"/>
</dbReference>
<feature type="region of interest" description="Disordered" evidence="10">
    <location>
        <begin position="103"/>
        <end position="122"/>
    </location>
</feature>
<keyword evidence="8 9" id="KW-0407">Ion channel</keyword>
<gene>
    <name evidence="9 11" type="primary">mscL</name>
    <name evidence="11" type="ORF">O3P16_05815</name>
</gene>
<dbReference type="PANTHER" id="PTHR30266:SF2">
    <property type="entry name" value="LARGE-CONDUCTANCE MECHANOSENSITIVE CHANNEL"/>
    <property type="match status" value="1"/>
</dbReference>
<feature type="transmembrane region" description="Helical" evidence="9">
    <location>
        <begin position="78"/>
        <end position="96"/>
    </location>
</feature>
<evidence type="ECO:0000256" key="6">
    <source>
        <dbReference type="ARBA" id="ARBA00023065"/>
    </source>
</evidence>
<comment type="function">
    <text evidence="9">Channel that opens in response to stretch forces in the membrane lipid bilayer. May participate in the regulation of osmotic pressure changes within the cell.</text>
</comment>
<comment type="subunit">
    <text evidence="9">Homopentamer.</text>
</comment>
<protein>
    <recommendedName>
        <fullName evidence="9">Large-conductance mechanosensitive channel</fullName>
    </recommendedName>
</protein>
<keyword evidence="5 9" id="KW-1133">Transmembrane helix</keyword>
<comment type="caution">
    <text evidence="11">The sequence shown here is derived from an EMBL/GenBank/DDBJ whole genome shotgun (WGS) entry which is preliminary data.</text>
</comment>
<evidence type="ECO:0000256" key="5">
    <source>
        <dbReference type="ARBA" id="ARBA00022989"/>
    </source>
</evidence>
<evidence type="ECO:0000256" key="2">
    <source>
        <dbReference type="ARBA" id="ARBA00022448"/>
    </source>
</evidence>
<dbReference type="PANTHER" id="PTHR30266">
    <property type="entry name" value="MECHANOSENSITIVE CHANNEL MSCL"/>
    <property type="match status" value="1"/>
</dbReference>
<dbReference type="EMBL" id="JAQGEF010000005">
    <property type="protein sequence ID" value="MDA3614315.1"/>
    <property type="molecule type" value="Genomic_DNA"/>
</dbReference>
<evidence type="ECO:0000256" key="10">
    <source>
        <dbReference type="SAM" id="MobiDB-lite"/>
    </source>
</evidence>
<keyword evidence="2 9" id="KW-0813">Transport</keyword>
<proteinExistence type="inferred from homology"/>
<name>A0ABT4UJA2_9BACT</name>
<dbReference type="HAMAP" id="MF_00115">
    <property type="entry name" value="MscL"/>
    <property type="match status" value="1"/>
</dbReference>
<dbReference type="PRINTS" id="PR01264">
    <property type="entry name" value="MECHCHANNEL"/>
</dbReference>
<evidence type="ECO:0000256" key="1">
    <source>
        <dbReference type="ARBA" id="ARBA00004141"/>
    </source>
</evidence>
<dbReference type="InterPro" id="IPR037673">
    <property type="entry name" value="MSC/AndL"/>
</dbReference>
<reference evidence="11 12" key="1">
    <citation type="submission" date="2022-12" db="EMBL/GenBank/DDBJ databases">
        <title>Chitinophagaceae gen. sp. nov., a new member of the family Chitinophagaceae, isolated from soil in a chemical factory.</title>
        <authorList>
            <person name="Ke Z."/>
        </authorList>
    </citation>
    <scope>NUCLEOTIDE SEQUENCE [LARGE SCALE GENOMIC DNA]</scope>
    <source>
        <strain evidence="11 12">LY-5</strain>
    </source>
</reference>
<keyword evidence="7 9" id="KW-0472">Membrane</keyword>
<comment type="caution">
    <text evidence="9">Lacks conserved residue(s) required for the propagation of feature annotation.</text>
</comment>
<dbReference type="Pfam" id="PF01741">
    <property type="entry name" value="MscL"/>
    <property type="match status" value="1"/>
</dbReference>
<dbReference type="RefSeq" id="WP_407030643.1">
    <property type="nucleotide sequence ID" value="NZ_JAQGEF010000005.1"/>
</dbReference>
<dbReference type="InterPro" id="IPR001185">
    <property type="entry name" value="MS_channel"/>
</dbReference>
<evidence type="ECO:0000256" key="9">
    <source>
        <dbReference type="HAMAP-Rule" id="MF_00115"/>
    </source>
</evidence>
<evidence type="ECO:0000256" key="8">
    <source>
        <dbReference type="ARBA" id="ARBA00023303"/>
    </source>
</evidence>
<dbReference type="NCBIfam" id="NF001843">
    <property type="entry name" value="PRK00567.1-4"/>
    <property type="match status" value="1"/>
</dbReference>
<dbReference type="SUPFAM" id="SSF81330">
    <property type="entry name" value="Gated mechanosensitive channel"/>
    <property type="match status" value="1"/>
</dbReference>